<dbReference type="PANTHER" id="PTHR12106">
    <property type="entry name" value="SORTILIN RELATED"/>
    <property type="match status" value="1"/>
</dbReference>
<dbReference type="InterPro" id="IPR050310">
    <property type="entry name" value="VPS10-sortilin"/>
</dbReference>
<feature type="domain" description="VPS10" evidence="5">
    <location>
        <begin position="1"/>
        <end position="263"/>
    </location>
</feature>
<dbReference type="GO" id="GO:0016020">
    <property type="term" value="C:membrane"/>
    <property type="evidence" value="ECO:0007669"/>
    <property type="project" value="UniProtKB-SubCell"/>
</dbReference>
<organism evidence="6 7">
    <name type="scientific">Ranatra chinensis</name>
    <dbReference type="NCBI Taxonomy" id="642074"/>
    <lineage>
        <taxon>Eukaryota</taxon>
        <taxon>Metazoa</taxon>
        <taxon>Ecdysozoa</taxon>
        <taxon>Arthropoda</taxon>
        <taxon>Hexapoda</taxon>
        <taxon>Insecta</taxon>
        <taxon>Pterygota</taxon>
        <taxon>Neoptera</taxon>
        <taxon>Paraneoptera</taxon>
        <taxon>Hemiptera</taxon>
        <taxon>Heteroptera</taxon>
        <taxon>Panheteroptera</taxon>
        <taxon>Nepomorpha</taxon>
        <taxon>Nepidae</taxon>
        <taxon>Ranatrinae</taxon>
        <taxon>Ranatra</taxon>
    </lineage>
</organism>
<dbReference type="InterPro" id="IPR006581">
    <property type="entry name" value="VPS10"/>
</dbReference>
<accession>A0ABD0YRC4</accession>
<dbReference type="Gene3D" id="3.30.60.270">
    <property type="match status" value="1"/>
</dbReference>
<gene>
    <name evidence="6" type="ORF">AAG570_008593</name>
</gene>
<dbReference type="SUPFAM" id="SSF110296">
    <property type="entry name" value="Oligoxyloglucan reducing end-specific cellobiohydrolase"/>
    <property type="match status" value="1"/>
</dbReference>
<evidence type="ECO:0000256" key="3">
    <source>
        <dbReference type="ARBA" id="ARBA00023136"/>
    </source>
</evidence>
<dbReference type="SMART" id="SM00602">
    <property type="entry name" value="VPS10"/>
    <property type="match status" value="1"/>
</dbReference>
<name>A0ABD0YRC4_9HEMI</name>
<proteinExistence type="predicted"/>
<comment type="caution">
    <text evidence="6">The sequence shown here is derived from an EMBL/GenBank/DDBJ whole genome shotgun (WGS) entry which is preliminary data.</text>
</comment>
<keyword evidence="7" id="KW-1185">Reference proteome</keyword>
<evidence type="ECO:0000313" key="7">
    <source>
        <dbReference type="Proteomes" id="UP001558652"/>
    </source>
</evidence>
<dbReference type="InterPro" id="IPR031777">
    <property type="entry name" value="Sortilin_C"/>
</dbReference>
<keyword evidence="4" id="KW-0325">Glycoprotein</keyword>
<evidence type="ECO:0000256" key="1">
    <source>
        <dbReference type="ARBA" id="ARBA00004370"/>
    </source>
</evidence>
<dbReference type="Proteomes" id="UP001558652">
    <property type="component" value="Unassembled WGS sequence"/>
</dbReference>
<protein>
    <recommendedName>
        <fullName evidence="5">VPS10 domain-containing protein</fullName>
    </recommendedName>
</protein>
<dbReference type="InterPro" id="IPR031778">
    <property type="entry name" value="Sortilin_N"/>
</dbReference>
<dbReference type="AlphaFoldDB" id="A0ABD0YRC4"/>
<dbReference type="Gene3D" id="2.130.10.10">
    <property type="entry name" value="YVTN repeat-like/Quinoprotein amine dehydrogenase"/>
    <property type="match status" value="1"/>
</dbReference>
<dbReference type="PANTHER" id="PTHR12106:SF27">
    <property type="entry name" value="SORTILIN-RELATED RECEPTOR"/>
    <property type="match status" value="1"/>
</dbReference>
<keyword evidence="3" id="KW-0472">Membrane</keyword>
<dbReference type="Pfam" id="PF15901">
    <property type="entry name" value="Sortilin_C"/>
    <property type="match status" value="1"/>
</dbReference>
<sequence>MSSSSAPGIILATGTYGVSLKGHAGIYMSRDAGLTWHKVLKEIYFVNLGDHGGIITAVKYFKSTGDTNEILFSTDEGETWKAYKFADNPIRVYGLMTEPGENTTVFTVFGSEPTKHSWIIVNLDLRNVFKYNCTKDDYKKWSPSSTSGLKMACVMGKKETYERRVPHSNCYNGKDYDSPITMETCLCDIEDFECDFGFLRHSSMPECIRNKSSIIDPYDIPDTCKPGSFYNRTKGYRKIDADACVDGYERNYLPDTLPCPYRF</sequence>
<reference evidence="6 7" key="1">
    <citation type="submission" date="2024-07" db="EMBL/GenBank/DDBJ databases">
        <title>Chromosome-level genome assembly of the water stick insect Ranatra chinensis (Heteroptera: Nepidae).</title>
        <authorList>
            <person name="Liu X."/>
        </authorList>
    </citation>
    <scope>NUCLEOTIDE SEQUENCE [LARGE SCALE GENOMIC DNA]</scope>
    <source>
        <strain evidence="6">Cailab_2021Rc</strain>
        <tissue evidence="6">Muscle</tissue>
    </source>
</reference>
<dbReference type="FunFam" id="3.30.60.270:FF:000002">
    <property type="entry name" value="Sortilin-related receptor isoform A"/>
    <property type="match status" value="1"/>
</dbReference>
<dbReference type="InterPro" id="IPR015943">
    <property type="entry name" value="WD40/YVTN_repeat-like_dom_sf"/>
</dbReference>
<keyword evidence="2" id="KW-0677">Repeat</keyword>
<evidence type="ECO:0000313" key="6">
    <source>
        <dbReference type="EMBL" id="KAL1138530.1"/>
    </source>
</evidence>
<dbReference type="EMBL" id="JBFDAA010000003">
    <property type="protein sequence ID" value="KAL1138530.1"/>
    <property type="molecule type" value="Genomic_DNA"/>
</dbReference>
<dbReference type="Pfam" id="PF15902">
    <property type="entry name" value="Sortilin-Vps10"/>
    <property type="match status" value="1"/>
</dbReference>
<dbReference type="Gene3D" id="2.10.70.80">
    <property type="match status" value="1"/>
</dbReference>
<evidence type="ECO:0000259" key="5">
    <source>
        <dbReference type="SMART" id="SM00602"/>
    </source>
</evidence>
<evidence type="ECO:0000256" key="4">
    <source>
        <dbReference type="ARBA" id="ARBA00023180"/>
    </source>
</evidence>
<comment type="subcellular location">
    <subcellularLocation>
        <location evidence="1">Membrane</location>
    </subcellularLocation>
</comment>
<evidence type="ECO:0000256" key="2">
    <source>
        <dbReference type="ARBA" id="ARBA00022737"/>
    </source>
</evidence>